<protein>
    <submittedName>
        <fullName evidence="1">Uncharacterized protein</fullName>
    </submittedName>
</protein>
<sequence>MLVRQTRRCRELKRLVEDRHEGGTESDNTMNMVDPFLQSEDEINDTRLISKPSELNIQFQSKKVKKSFPEGLSLQPIAKRGIIPSCTTCNVRFDRHQRRIVANRVVNAEKGWRRISSIHLSSGCIANGLSVEEKQQLASMVFDDQEIQELVCGIL</sequence>
<feature type="non-terminal residue" evidence="1">
    <location>
        <position position="155"/>
    </location>
</feature>
<accession>A0A0H5QYR9</accession>
<evidence type="ECO:0000313" key="1">
    <source>
        <dbReference type="EMBL" id="CRZ06801.1"/>
    </source>
</evidence>
<dbReference type="EMBL" id="HACM01006361">
    <property type="protein sequence ID" value="CRZ06803.1"/>
    <property type="molecule type" value="Transcribed_RNA"/>
</dbReference>
<name>A0A0H5QYR9_9EUKA</name>
<reference evidence="1" key="1">
    <citation type="submission" date="2015-04" db="EMBL/GenBank/DDBJ databases">
        <title>The genome sequence of the plant pathogenic Rhizarian Plasmodiophora brassicae reveals insights in its biotrophic life cycle and the origin of chitin synthesis.</title>
        <authorList>
            <person name="Schwelm A."/>
            <person name="Fogelqvist J."/>
            <person name="Knaust A."/>
            <person name="Julke S."/>
            <person name="Lilja T."/>
            <person name="Dhandapani V."/>
            <person name="Bonilla-Rosso G."/>
            <person name="Karlsson M."/>
            <person name="Shevchenko A."/>
            <person name="Choi S.R."/>
            <person name="Kim H.G."/>
            <person name="Park J.Y."/>
            <person name="Lim Y.P."/>
            <person name="Ludwig-Muller J."/>
            <person name="Dixelius C."/>
        </authorList>
    </citation>
    <scope>NUCLEOTIDE SEQUENCE</scope>
    <source>
        <tissue evidence="1">Potato root galls</tissue>
    </source>
</reference>
<proteinExistence type="predicted"/>
<organism evidence="1">
    <name type="scientific">Spongospora subterranea</name>
    <dbReference type="NCBI Taxonomy" id="70186"/>
    <lineage>
        <taxon>Eukaryota</taxon>
        <taxon>Sar</taxon>
        <taxon>Rhizaria</taxon>
        <taxon>Endomyxa</taxon>
        <taxon>Phytomyxea</taxon>
        <taxon>Plasmodiophorida</taxon>
        <taxon>Plasmodiophoridae</taxon>
        <taxon>Spongospora</taxon>
    </lineage>
</organism>
<dbReference type="AlphaFoldDB" id="A0A0H5QYR9"/>
<dbReference type="EMBL" id="HACM01006359">
    <property type="protein sequence ID" value="CRZ06801.1"/>
    <property type="molecule type" value="Transcribed_RNA"/>
</dbReference>